<proteinExistence type="predicted"/>
<dbReference type="EMBL" id="LAZR01006116">
    <property type="protein sequence ID" value="KKM94607.1"/>
    <property type="molecule type" value="Genomic_DNA"/>
</dbReference>
<comment type="caution">
    <text evidence="1">The sequence shown here is derived from an EMBL/GenBank/DDBJ whole genome shotgun (WGS) entry which is preliminary data.</text>
</comment>
<protein>
    <submittedName>
        <fullName evidence="1">Uncharacterized protein</fullName>
    </submittedName>
</protein>
<organism evidence="1">
    <name type="scientific">marine sediment metagenome</name>
    <dbReference type="NCBI Taxonomy" id="412755"/>
    <lineage>
        <taxon>unclassified sequences</taxon>
        <taxon>metagenomes</taxon>
        <taxon>ecological metagenomes</taxon>
    </lineage>
</organism>
<accession>A0A0F9PN21</accession>
<dbReference type="AlphaFoldDB" id="A0A0F9PN21"/>
<sequence>MKDIWSEDKEYPVSRWRDEVICDDTRLGYWEWVEHQKESKADG</sequence>
<reference evidence="1" key="1">
    <citation type="journal article" date="2015" name="Nature">
        <title>Complex archaea that bridge the gap between prokaryotes and eukaryotes.</title>
        <authorList>
            <person name="Spang A."/>
            <person name="Saw J.H."/>
            <person name="Jorgensen S.L."/>
            <person name="Zaremba-Niedzwiedzka K."/>
            <person name="Martijn J."/>
            <person name="Lind A.E."/>
            <person name="van Eijk R."/>
            <person name="Schleper C."/>
            <person name="Guy L."/>
            <person name="Ettema T.J."/>
        </authorList>
    </citation>
    <scope>NUCLEOTIDE SEQUENCE</scope>
</reference>
<gene>
    <name evidence="1" type="ORF">LCGC14_1196500</name>
</gene>
<name>A0A0F9PN21_9ZZZZ</name>
<evidence type="ECO:0000313" key="1">
    <source>
        <dbReference type="EMBL" id="KKM94607.1"/>
    </source>
</evidence>